<dbReference type="Proteomes" id="UP000821865">
    <property type="component" value="Chromosome 3"/>
</dbReference>
<evidence type="ECO:0000313" key="1">
    <source>
        <dbReference type="EMBL" id="KAH7958715.1"/>
    </source>
</evidence>
<gene>
    <name evidence="1" type="ORF">HPB49_004371</name>
</gene>
<accession>A0ACB8D2V5</accession>
<name>A0ACB8D2V5_DERSI</name>
<keyword evidence="2" id="KW-1185">Reference proteome</keyword>
<comment type="caution">
    <text evidence="1">The sequence shown here is derived from an EMBL/GenBank/DDBJ whole genome shotgun (WGS) entry which is preliminary data.</text>
</comment>
<proteinExistence type="predicted"/>
<organism evidence="1 2">
    <name type="scientific">Dermacentor silvarum</name>
    <name type="common">Tick</name>
    <dbReference type="NCBI Taxonomy" id="543639"/>
    <lineage>
        <taxon>Eukaryota</taxon>
        <taxon>Metazoa</taxon>
        <taxon>Ecdysozoa</taxon>
        <taxon>Arthropoda</taxon>
        <taxon>Chelicerata</taxon>
        <taxon>Arachnida</taxon>
        <taxon>Acari</taxon>
        <taxon>Parasitiformes</taxon>
        <taxon>Ixodida</taxon>
        <taxon>Ixodoidea</taxon>
        <taxon>Ixodidae</taxon>
        <taxon>Rhipicephalinae</taxon>
        <taxon>Dermacentor</taxon>
    </lineage>
</organism>
<dbReference type="EMBL" id="CM023472">
    <property type="protein sequence ID" value="KAH7958715.1"/>
    <property type="molecule type" value="Genomic_DNA"/>
</dbReference>
<reference evidence="1" key="1">
    <citation type="submission" date="2020-05" db="EMBL/GenBank/DDBJ databases">
        <title>Large-scale comparative analyses of tick genomes elucidate their genetic diversity and vector capacities.</title>
        <authorList>
            <person name="Jia N."/>
            <person name="Wang J."/>
            <person name="Shi W."/>
            <person name="Du L."/>
            <person name="Sun Y."/>
            <person name="Zhan W."/>
            <person name="Jiang J."/>
            <person name="Wang Q."/>
            <person name="Zhang B."/>
            <person name="Ji P."/>
            <person name="Sakyi L.B."/>
            <person name="Cui X."/>
            <person name="Yuan T."/>
            <person name="Jiang B."/>
            <person name="Yang W."/>
            <person name="Lam T.T.-Y."/>
            <person name="Chang Q."/>
            <person name="Ding S."/>
            <person name="Wang X."/>
            <person name="Zhu J."/>
            <person name="Ruan X."/>
            <person name="Zhao L."/>
            <person name="Wei J."/>
            <person name="Que T."/>
            <person name="Du C."/>
            <person name="Cheng J."/>
            <person name="Dai P."/>
            <person name="Han X."/>
            <person name="Huang E."/>
            <person name="Gao Y."/>
            <person name="Liu J."/>
            <person name="Shao H."/>
            <person name="Ye R."/>
            <person name="Li L."/>
            <person name="Wei W."/>
            <person name="Wang X."/>
            <person name="Wang C."/>
            <person name="Yang T."/>
            <person name="Huo Q."/>
            <person name="Li W."/>
            <person name="Guo W."/>
            <person name="Chen H."/>
            <person name="Zhou L."/>
            <person name="Ni X."/>
            <person name="Tian J."/>
            <person name="Zhou Y."/>
            <person name="Sheng Y."/>
            <person name="Liu T."/>
            <person name="Pan Y."/>
            <person name="Xia L."/>
            <person name="Li J."/>
            <person name="Zhao F."/>
            <person name="Cao W."/>
        </authorList>
    </citation>
    <scope>NUCLEOTIDE SEQUENCE</scope>
    <source>
        <strain evidence="1">Dsil-2018</strain>
    </source>
</reference>
<sequence length="252" mass="28348">MAVLFHFEVFKIIALHFVVFVLLVDYTLSAEQITACDPARVTACVGDLRKMSSNPMKDLEVAEDVAGLEQKCREMEDAKTCLERETSFCPDEIRSIYMNYLRPVTASFQDLCNAGETRDEYLKYAPCFGRMSRRDGPCSGKYERLSKLMSSEMDFTQQHNSTLPQFCCYFYAFYNCYRAQTEKQCGPQAYRLFERYTGYLSSSLFTGSCEKHLNHTECDPVASSTTGRASAVGASGLPLLALAAAAVLRRLS</sequence>
<evidence type="ECO:0000313" key="2">
    <source>
        <dbReference type="Proteomes" id="UP000821865"/>
    </source>
</evidence>
<protein>
    <submittedName>
        <fullName evidence="1">Uncharacterized protein</fullName>
    </submittedName>
</protein>